<dbReference type="PANTHER" id="PTHR43233:SF1">
    <property type="entry name" value="FAMILY N-ACETYLTRANSFERASE, PUTATIVE (AFU_ORTHOLOGUE AFUA_6G03350)-RELATED"/>
    <property type="match status" value="1"/>
</dbReference>
<accession>A0ABW4YFB1</accession>
<dbReference type="RefSeq" id="WP_377769386.1">
    <property type="nucleotide sequence ID" value="NZ_JBHUHO010000004.1"/>
</dbReference>
<dbReference type="GO" id="GO:0016746">
    <property type="term" value="F:acyltransferase activity"/>
    <property type="evidence" value="ECO:0007669"/>
    <property type="project" value="UniProtKB-KW"/>
</dbReference>
<dbReference type="InterPro" id="IPR053144">
    <property type="entry name" value="Acetyltransferase_Butenolide"/>
</dbReference>
<dbReference type="PROSITE" id="PS51186">
    <property type="entry name" value="GNAT"/>
    <property type="match status" value="1"/>
</dbReference>
<sequence length="132" mass="14956">MNVIYKASKDISVVDVIQVFRNSGIVRPIDQPERIQAMLDHADILLTAWTGNRMIGVARAITDWSYCCYLSDLAVDKDFQKLGIGKSLIYKVQEEIGDEVSLILLAAPNAMTYYPKVGFDKIENSFIIQRKR</sequence>
<dbReference type="Proteomes" id="UP001597362">
    <property type="component" value="Unassembled WGS sequence"/>
</dbReference>
<feature type="domain" description="N-acetyltransferase" evidence="1">
    <location>
        <begin position="3"/>
        <end position="132"/>
    </location>
</feature>
<proteinExistence type="predicted"/>
<gene>
    <name evidence="2" type="ORF">ACFSJH_01385</name>
</gene>
<dbReference type="EC" id="2.3.1.-" evidence="2"/>
<evidence type="ECO:0000313" key="3">
    <source>
        <dbReference type="Proteomes" id="UP001597362"/>
    </source>
</evidence>
<dbReference type="InterPro" id="IPR000182">
    <property type="entry name" value="GNAT_dom"/>
</dbReference>
<dbReference type="Pfam" id="PF13673">
    <property type="entry name" value="Acetyltransf_10"/>
    <property type="match status" value="1"/>
</dbReference>
<keyword evidence="2" id="KW-0808">Transferase</keyword>
<evidence type="ECO:0000313" key="2">
    <source>
        <dbReference type="EMBL" id="MFD2114406.1"/>
    </source>
</evidence>
<protein>
    <submittedName>
        <fullName evidence="2">GNAT family N-acetyltransferase</fullName>
        <ecNumber evidence="2">2.3.1.-</ecNumber>
    </submittedName>
</protein>
<dbReference type="SUPFAM" id="SSF55729">
    <property type="entry name" value="Acyl-CoA N-acyltransferases (Nat)"/>
    <property type="match status" value="1"/>
</dbReference>
<dbReference type="CDD" id="cd04301">
    <property type="entry name" value="NAT_SF"/>
    <property type="match status" value="1"/>
</dbReference>
<keyword evidence="3" id="KW-1185">Reference proteome</keyword>
<keyword evidence="2" id="KW-0012">Acyltransferase</keyword>
<dbReference type="InterPro" id="IPR016181">
    <property type="entry name" value="Acyl_CoA_acyltransferase"/>
</dbReference>
<evidence type="ECO:0000259" key="1">
    <source>
        <dbReference type="PROSITE" id="PS51186"/>
    </source>
</evidence>
<comment type="caution">
    <text evidence="2">The sequence shown here is derived from an EMBL/GenBank/DDBJ whole genome shotgun (WGS) entry which is preliminary data.</text>
</comment>
<dbReference type="EMBL" id="JBHUHO010000004">
    <property type="protein sequence ID" value="MFD2114406.1"/>
    <property type="molecule type" value="Genomic_DNA"/>
</dbReference>
<dbReference type="PANTHER" id="PTHR43233">
    <property type="entry name" value="FAMILY N-ACETYLTRANSFERASE, PUTATIVE (AFU_ORTHOLOGUE AFUA_6G03350)-RELATED"/>
    <property type="match status" value="1"/>
</dbReference>
<reference evidence="3" key="1">
    <citation type="journal article" date="2019" name="Int. J. Syst. Evol. Microbiol.">
        <title>The Global Catalogue of Microorganisms (GCM) 10K type strain sequencing project: providing services to taxonomists for standard genome sequencing and annotation.</title>
        <authorList>
            <consortium name="The Broad Institute Genomics Platform"/>
            <consortium name="The Broad Institute Genome Sequencing Center for Infectious Disease"/>
            <person name="Wu L."/>
            <person name="Ma J."/>
        </authorList>
    </citation>
    <scope>NUCLEOTIDE SEQUENCE [LARGE SCALE GENOMIC DNA]</scope>
    <source>
        <strain evidence="3">GH52</strain>
    </source>
</reference>
<name>A0ABW4YFB1_9BACL</name>
<organism evidence="2 3">
    <name type="scientific">Paenibacillus yanchengensis</name>
    <dbReference type="NCBI Taxonomy" id="2035833"/>
    <lineage>
        <taxon>Bacteria</taxon>
        <taxon>Bacillati</taxon>
        <taxon>Bacillota</taxon>
        <taxon>Bacilli</taxon>
        <taxon>Bacillales</taxon>
        <taxon>Paenibacillaceae</taxon>
        <taxon>Paenibacillus</taxon>
    </lineage>
</organism>
<dbReference type="Gene3D" id="3.40.630.30">
    <property type="match status" value="1"/>
</dbReference>